<evidence type="ECO:0000256" key="4">
    <source>
        <dbReference type="ARBA" id="ARBA00023043"/>
    </source>
</evidence>
<evidence type="ECO:0000256" key="7">
    <source>
        <dbReference type="ARBA" id="ARBA00023303"/>
    </source>
</evidence>
<keyword evidence="1" id="KW-0813">Transport</keyword>
<gene>
    <name evidence="10" type="ORF">NQ315_006792</name>
</gene>
<dbReference type="AlphaFoldDB" id="A0AAV8WCS8"/>
<name>A0AAV8WCS8_9CUCU</name>
<accession>A0AAV8WCS8</accession>
<evidence type="ECO:0000313" key="11">
    <source>
        <dbReference type="Proteomes" id="UP001159042"/>
    </source>
</evidence>
<proteinExistence type="predicted"/>
<keyword evidence="5" id="KW-0406">Ion transport</keyword>
<keyword evidence="7" id="KW-0407">Ion channel</keyword>
<evidence type="ECO:0000313" key="10">
    <source>
        <dbReference type="EMBL" id="KAJ8924015.1"/>
    </source>
</evidence>
<keyword evidence="9" id="KW-0812">Transmembrane</keyword>
<keyword evidence="4 8" id="KW-0040">ANK repeat</keyword>
<evidence type="ECO:0000256" key="8">
    <source>
        <dbReference type="PROSITE-ProRule" id="PRU00023"/>
    </source>
</evidence>
<sequence>MLNPAITVYQECIKGMEAPTDKAVTPNEINDVVLRNRAKEVRALIIEKHQVNEAVKTIKECEGILNFDFGKNSYLSLLPTIRQEKGLKNKYECLEKVLQAGAEIHAKHKNYEEMVFFAAASCDTDNLRLSMNNIPEKSRYQTREGDSILLFFVKYANLENSRYIETLKILVNEYKLSVNKADYKNCSPIIILLNKYDTLQIEGNKRYNDVILNAVGIILNRNKVDLTSHKINEKNAQDIIESYNLSNILEGIQAKNQHVLRGCSEREDDKNVLFALLAQKKEKLFLDSVKEMAKTDRNVLNFEDGNNTFLQFSCERNLTSVVSYLIEQGVDPLKTTTRNQKTPLEISARRNFYTIFKELLNTNKITIDEELFTIFLLNRGRQIKTKYFDEILSCDTLDVNIAYYQNGNTPLHYAIIFSNIQAILKLLKHGASLLTRNKYGKTPLDYISKEDLESYFNDCILLDNHNMIHGKGYELRLDFNGLLQTTNPKQTKSETEVLEKISSSKQLRCLTSHPLVLAFLETKWSLCTPLYHTVLCLYGFIFSYYFVIGVFVARITGLFIFVLFLLMAVTLPLKPYYIIKSRKKLMEISCYVLFTILGYYTTERKYICTWLFMLALLYQFLQQHLYFLKHQIYLVSSIRKIASHAVALPGLYYIINFEKKLGNSNVLLFLVVYLLVITYSFNVLVDSINDTERTFKTVYNKYTLNFIKLTEEMYCKFGDVFNNPFIRDNFKTISRKSKHKNESKLYLNYYLNRNKFLNKELNSFKLDSVTVKILQDFVAQKTRSKN</sequence>
<evidence type="ECO:0000256" key="3">
    <source>
        <dbReference type="ARBA" id="ARBA00022737"/>
    </source>
</evidence>
<keyword evidence="6" id="KW-0325">Glycoprotein</keyword>
<keyword evidence="9" id="KW-1133">Transmembrane helix</keyword>
<protein>
    <submittedName>
        <fullName evidence="10">Uncharacterized protein</fullName>
    </submittedName>
</protein>
<dbReference type="InterPro" id="IPR052076">
    <property type="entry name" value="TRP_cation_channel"/>
</dbReference>
<dbReference type="InterPro" id="IPR036770">
    <property type="entry name" value="Ankyrin_rpt-contain_sf"/>
</dbReference>
<feature type="transmembrane region" description="Helical" evidence="9">
    <location>
        <begin position="667"/>
        <end position="685"/>
    </location>
</feature>
<comment type="caution">
    <text evidence="10">The sequence shown here is derived from an EMBL/GenBank/DDBJ whole genome shotgun (WGS) entry which is preliminary data.</text>
</comment>
<evidence type="ECO:0000256" key="6">
    <source>
        <dbReference type="ARBA" id="ARBA00023180"/>
    </source>
</evidence>
<dbReference type="InterPro" id="IPR002110">
    <property type="entry name" value="Ankyrin_rpt"/>
</dbReference>
<dbReference type="Pfam" id="PF13857">
    <property type="entry name" value="Ank_5"/>
    <property type="match status" value="1"/>
</dbReference>
<feature type="transmembrane region" description="Helical" evidence="9">
    <location>
        <begin position="544"/>
        <end position="573"/>
    </location>
</feature>
<keyword evidence="3" id="KW-0677">Repeat</keyword>
<dbReference type="EMBL" id="JANEYG010000003">
    <property type="protein sequence ID" value="KAJ8924015.1"/>
    <property type="molecule type" value="Genomic_DNA"/>
</dbReference>
<keyword evidence="2" id="KW-0716">Sensory transduction</keyword>
<organism evidence="10 11">
    <name type="scientific">Exocentrus adspersus</name>
    <dbReference type="NCBI Taxonomy" id="1586481"/>
    <lineage>
        <taxon>Eukaryota</taxon>
        <taxon>Metazoa</taxon>
        <taxon>Ecdysozoa</taxon>
        <taxon>Arthropoda</taxon>
        <taxon>Hexapoda</taxon>
        <taxon>Insecta</taxon>
        <taxon>Pterygota</taxon>
        <taxon>Neoptera</taxon>
        <taxon>Endopterygota</taxon>
        <taxon>Coleoptera</taxon>
        <taxon>Polyphaga</taxon>
        <taxon>Cucujiformia</taxon>
        <taxon>Chrysomeloidea</taxon>
        <taxon>Cerambycidae</taxon>
        <taxon>Lamiinae</taxon>
        <taxon>Acanthocinini</taxon>
        <taxon>Exocentrus</taxon>
    </lineage>
</organism>
<dbReference type="PANTHER" id="PTHR47143">
    <property type="entry name" value="TRANSIENT RECEPTOR POTENTIAL CATION CHANNEL PROTEIN PAINLESS"/>
    <property type="match status" value="1"/>
</dbReference>
<dbReference type="GO" id="GO:0022857">
    <property type="term" value="F:transmembrane transporter activity"/>
    <property type="evidence" value="ECO:0007669"/>
    <property type="project" value="TreeGrafter"/>
</dbReference>
<evidence type="ECO:0000256" key="1">
    <source>
        <dbReference type="ARBA" id="ARBA00022448"/>
    </source>
</evidence>
<evidence type="ECO:0000256" key="9">
    <source>
        <dbReference type="SAM" id="Phobius"/>
    </source>
</evidence>
<keyword evidence="9" id="KW-0472">Membrane</keyword>
<feature type="repeat" description="ANK" evidence="8">
    <location>
        <begin position="406"/>
        <end position="438"/>
    </location>
</feature>
<reference evidence="10 11" key="1">
    <citation type="journal article" date="2023" name="Insect Mol. Biol.">
        <title>Genome sequencing provides insights into the evolution of gene families encoding plant cell wall-degrading enzymes in longhorned beetles.</title>
        <authorList>
            <person name="Shin N.R."/>
            <person name="Okamura Y."/>
            <person name="Kirsch R."/>
            <person name="Pauchet Y."/>
        </authorList>
    </citation>
    <scope>NUCLEOTIDE SEQUENCE [LARGE SCALE GENOMIC DNA]</scope>
    <source>
        <strain evidence="10">EAD_L_NR</strain>
    </source>
</reference>
<dbReference type="PROSITE" id="PS50297">
    <property type="entry name" value="ANK_REP_REGION"/>
    <property type="match status" value="1"/>
</dbReference>
<dbReference type="Gene3D" id="1.25.40.20">
    <property type="entry name" value="Ankyrin repeat-containing domain"/>
    <property type="match status" value="3"/>
</dbReference>
<dbReference type="SUPFAM" id="SSF48403">
    <property type="entry name" value="Ankyrin repeat"/>
    <property type="match status" value="1"/>
</dbReference>
<keyword evidence="11" id="KW-1185">Reference proteome</keyword>
<feature type="transmembrane region" description="Helical" evidence="9">
    <location>
        <begin position="638"/>
        <end position="655"/>
    </location>
</feature>
<evidence type="ECO:0000256" key="2">
    <source>
        <dbReference type="ARBA" id="ARBA00022606"/>
    </source>
</evidence>
<evidence type="ECO:0000256" key="5">
    <source>
        <dbReference type="ARBA" id="ARBA00023065"/>
    </source>
</evidence>
<dbReference type="Proteomes" id="UP001159042">
    <property type="component" value="Unassembled WGS sequence"/>
</dbReference>
<dbReference type="GO" id="GO:0034220">
    <property type="term" value="P:monoatomic ion transmembrane transport"/>
    <property type="evidence" value="ECO:0007669"/>
    <property type="project" value="UniProtKB-KW"/>
</dbReference>
<feature type="transmembrane region" description="Helical" evidence="9">
    <location>
        <begin position="607"/>
        <end position="626"/>
    </location>
</feature>
<dbReference type="GO" id="GO:1902495">
    <property type="term" value="C:transmembrane transporter complex"/>
    <property type="evidence" value="ECO:0007669"/>
    <property type="project" value="TreeGrafter"/>
</dbReference>
<dbReference type="PROSITE" id="PS50088">
    <property type="entry name" value="ANK_REPEAT"/>
    <property type="match status" value="1"/>
</dbReference>
<dbReference type="PANTHER" id="PTHR47143:SF1">
    <property type="entry name" value="ION_TRANS DOMAIN-CONTAINING PROTEIN"/>
    <property type="match status" value="1"/>
</dbReference>
<dbReference type="Pfam" id="PF12796">
    <property type="entry name" value="Ank_2"/>
    <property type="match status" value="1"/>
</dbReference>
<dbReference type="SMART" id="SM00248">
    <property type="entry name" value="ANK"/>
    <property type="match status" value="4"/>
</dbReference>